<evidence type="ECO:0000256" key="3">
    <source>
        <dbReference type="ARBA" id="ARBA00023180"/>
    </source>
</evidence>
<dbReference type="InterPro" id="IPR019825">
    <property type="entry name" value="Lectin_legB_Mn/Ca_BS"/>
</dbReference>
<dbReference type="Proteomes" id="UP000265566">
    <property type="component" value="Chromosome 8"/>
</dbReference>
<feature type="signal peptide" evidence="4">
    <location>
        <begin position="1"/>
        <end position="25"/>
    </location>
</feature>
<dbReference type="CDD" id="cd06899">
    <property type="entry name" value="lectin_legume_LecRK_Arcelin_ConA"/>
    <property type="match status" value="1"/>
</dbReference>
<evidence type="ECO:0000256" key="2">
    <source>
        <dbReference type="ARBA" id="ARBA00022734"/>
    </source>
</evidence>
<dbReference type="OrthoDB" id="2014828at2759"/>
<dbReference type="SUPFAM" id="SSF49899">
    <property type="entry name" value="Concanavalin A-like lectins/glucanases"/>
    <property type="match status" value="1"/>
</dbReference>
<dbReference type="Gene3D" id="2.60.120.200">
    <property type="match status" value="1"/>
</dbReference>
<keyword evidence="4" id="KW-0732">Signal</keyword>
<comment type="caution">
    <text evidence="6">The sequence shown here is derived from an EMBL/GenBank/DDBJ whole genome shotgun (WGS) entry which is preliminary data.</text>
</comment>
<evidence type="ECO:0000259" key="5">
    <source>
        <dbReference type="Pfam" id="PF00139"/>
    </source>
</evidence>
<dbReference type="InterPro" id="IPR001220">
    <property type="entry name" value="Legume_lectin_dom"/>
</dbReference>
<dbReference type="InterPro" id="IPR050258">
    <property type="entry name" value="Leguminous_Lectin"/>
</dbReference>
<dbReference type="InterPro" id="IPR016363">
    <property type="entry name" value="L-lectin"/>
</dbReference>
<reference evidence="6" key="1">
    <citation type="journal article" date="2018" name="Nat. Plants">
        <title>Whole-genome landscape of Medicago truncatula symbiotic genes.</title>
        <authorList>
            <person name="Pecrix Y."/>
            <person name="Gamas P."/>
            <person name="Carrere S."/>
        </authorList>
    </citation>
    <scope>NUCLEOTIDE SEQUENCE</scope>
    <source>
        <tissue evidence="6">Leaves</tissue>
    </source>
</reference>
<evidence type="ECO:0000256" key="1">
    <source>
        <dbReference type="ARBA" id="ARBA00007606"/>
    </source>
</evidence>
<proteinExistence type="inferred from homology"/>
<dbReference type="Pfam" id="PF00139">
    <property type="entry name" value="Lectin_legB"/>
    <property type="match status" value="1"/>
</dbReference>
<dbReference type="PIRSF" id="PIRSF002690">
    <property type="entry name" value="L-type_lectin_plant"/>
    <property type="match status" value="1"/>
</dbReference>
<dbReference type="GO" id="GO:0009610">
    <property type="term" value="P:response to symbiotic fungus"/>
    <property type="evidence" value="ECO:0007669"/>
    <property type="project" value="UniProtKB-ARBA"/>
</dbReference>
<dbReference type="PANTHER" id="PTHR32401:SF22">
    <property type="entry name" value="LEGUME LECTIN DOMAIN-CONTAINING PROTEIN"/>
    <property type="match status" value="1"/>
</dbReference>
<accession>A0A396GMA2</accession>
<dbReference type="AlphaFoldDB" id="A0A396GMA2"/>
<name>A0A396GMA2_MEDTR</name>
<feature type="domain" description="Legume lectin" evidence="5">
    <location>
        <begin position="25"/>
        <end position="257"/>
    </location>
</feature>
<dbReference type="GO" id="GO:0030246">
    <property type="term" value="F:carbohydrate binding"/>
    <property type="evidence" value="ECO:0007669"/>
    <property type="project" value="UniProtKB-KW"/>
</dbReference>
<gene>
    <name evidence="6" type="ORF">MtrunA17_Chr8g0367021</name>
</gene>
<dbReference type="PROSITE" id="PS00307">
    <property type="entry name" value="LECTIN_LEGUME_BETA"/>
    <property type="match status" value="1"/>
</dbReference>
<dbReference type="InterPro" id="IPR013320">
    <property type="entry name" value="ConA-like_dom_sf"/>
</dbReference>
<dbReference type="PANTHER" id="PTHR32401">
    <property type="entry name" value="CONCANAVALIN A-LIKE LECTIN FAMILY PROTEIN"/>
    <property type="match status" value="1"/>
</dbReference>
<organism evidence="6">
    <name type="scientific">Medicago truncatula</name>
    <name type="common">Barrel medic</name>
    <name type="synonym">Medicago tribuloides</name>
    <dbReference type="NCBI Taxonomy" id="3880"/>
    <lineage>
        <taxon>Eukaryota</taxon>
        <taxon>Viridiplantae</taxon>
        <taxon>Streptophyta</taxon>
        <taxon>Embryophyta</taxon>
        <taxon>Tracheophyta</taxon>
        <taxon>Spermatophyta</taxon>
        <taxon>Magnoliopsida</taxon>
        <taxon>eudicotyledons</taxon>
        <taxon>Gunneridae</taxon>
        <taxon>Pentapetalae</taxon>
        <taxon>rosids</taxon>
        <taxon>fabids</taxon>
        <taxon>Fabales</taxon>
        <taxon>Fabaceae</taxon>
        <taxon>Papilionoideae</taxon>
        <taxon>50 kb inversion clade</taxon>
        <taxon>NPAAA clade</taxon>
        <taxon>Hologalegina</taxon>
        <taxon>IRL clade</taxon>
        <taxon>Trifolieae</taxon>
        <taxon>Medicago</taxon>
    </lineage>
</organism>
<evidence type="ECO:0000313" key="6">
    <source>
        <dbReference type="EMBL" id="RHN41528.1"/>
    </source>
</evidence>
<dbReference type="EMBL" id="PSQE01000008">
    <property type="protein sequence ID" value="RHN41528.1"/>
    <property type="molecule type" value="Genomic_DNA"/>
</dbReference>
<feature type="chain" id="PRO_5017245037" evidence="4">
    <location>
        <begin position="26"/>
        <end position="259"/>
    </location>
</feature>
<keyword evidence="2 6" id="KW-0430">Lectin</keyword>
<keyword evidence="3" id="KW-0325">Glycoprotein</keyword>
<evidence type="ECO:0000256" key="4">
    <source>
        <dbReference type="SAM" id="SignalP"/>
    </source>
</evidence>
<sequence>MPLYNTKPVFLILIPLLMLHRNSNSSFKFPNAFGPYRNDIITYQGDAVESNGTIQLTNIENDTNMPYSAGRASYILPIRLWDPKIGLANFTTTFSFLVTSNEQSPGVGVSFFIAPYHSKISESSSDGYLGLVSPETVFNTFQNQIVAVEFDTFQNELDHTVAHVGIYVNSSSSVTMVKWGIDNVVNFLTPVVATVSYEALSHQLNVDLSSLNGTKISLSHEIDLREVLPDGVSVGFSGVTGRMVETLEILSWTFSSNLY</sequence>
<protein>
    <submittedName>
        <fullName evidence="6">Putative concanavalin A-like lectin/glucanase domain, legume lectin</fullName>
    </submittedName>
</protein>
<dbReference type="Gramene" id="rna47861">
    <property type="protein sequence ID" value="RHN41528.1"/>
    <property type="gene ID" value="gene47861"/>
</dbReference>
<comment type="similarity">
    <text evidence="1">Belongs to the leguminous lectin family.</text>
</comment>